<dbReference type="GO" id="GO:0051601">
    <property type="term" value="P:exocyst localization"/>
    <property type="evidence" value="ECO:0007669"/>
    <property type="project" value="TreeGrafter"/>
</dbReference>
<dbReference type="InterPro" id="IPR042532">
    <property type="entry name" value="EXOC3/Sec6_C"/>
</dbReference>
<comment type="similarity">
    <text evidence="1">Belongs to the SEC6 family.</text>
</comment>
<evidence type="ECO:0000256" key="3">
    <source>
        <dbReference type="ARBA" id="ARBA00022483"/>
    </source>
</evidence>
<reference evidence="4" key="1">
    <citation type="submission" date="2017-02" db="UniProtKB">
        <authorList>
            <consortium name="WormBaseParasite"/>
        </authorList>
    </citation>
    <scope>IDENTIFICATION</scope>
</reference>
<accession>A0A0N4X8D9</accession>
<dbReference type="Gene3D" id="1.10.357.70">
    <property type="entry name" value="Exocyst complex component Sec6, C-terminal domain"/>
    <property type="match status" value="1"/>
</dbReference>
<dbReference type="WBParaSite" id="HPLM_0002063101-mRNA-1">
    <property type="protein sequence ID" value="HPLM_0002063101-mRNA-1"/>
    <property type="gene ID" value="HPLM_0002063101"/>
</dbReference>
<dbReference type="PANTHER" id="PTHR21292:SF1">
    <property type="entry name" value="EXOCYST COMPLEX COMPONENT 3"/>
    <property type="match status" value="1"/>
</dbReference>
<dbReference type="InterPro" id="IPR010326">
    <property type="entry name" value="EXOC3/Sec6"/>
</dbReference>
<evidence type="ECO:0000313" key="4">
    <source>
        <dbReference type="WBParaSite" id="HPLM_0002063101-mRNA-1"/>
    </source>
</evidence>
<dbReference type="GO" id="GO:0006887">
    <property type="term" value="P:exocytosis"/>
    <property type="evidence" value="ECO:0007669"/>
    <property type="project" value="UniProtKB-KW"/>
</dbReference>
<keyword evidence="2" id="KW-0813">Transport</keyword>
<name>A0A0N4X8D9_HAEPC</name>
<dbReference type="Pfam" id="PF06046">
    <property type="entry name" value="Sec6"/>
    <property type="match status" value="1"/>
</dbReference>
<proteinExistence type="inferred from homology"/>
<evidence type="ECO:0000256" key="1">
    <source>
        <dbReference type="ARBA" id="ARBA00009447"/>
    </source>
</evidence>
<dbReference type="PANTHER" id="PTHR21292">
    <property type="entry name" value="EXOCYST COMPLEX COMPONENT SEC6-RELATED"/>
    <property type="match status" value="1"/>
</dbReference>
<dbReference type="OMA" id="LAYDSHY"/>
<dbReference type="AlphaFoldDB" id="A0A0N4X8D9"/>
<sequence>LTPFPQLREKMRELRDANARHGQYAAAMENLKHIFNITKTIQDTKVALDQGKLLVAHKNIMDLELARDELLFEVHKSDSPNKDYEKNLLVTFFIKVDELVTDLSSNMWFVIGRALEMVKGSESGSGPQELVSCIRIVEREERIDNYYLDKKARGSAFMPPGRPRQWRKKAFEVLEKTVWSRVEGNQLEDRSLNKAWLARYLEVCRKVIVDDLQLARAAVPCFPPDYQIYDRFVHMYHNCVCKRLREIAAEQMEKSELVQLLSWIQTYGGEELLGNRRLQINTAALLDDVPVLSRSTLNSLYDSFVEMTRRDMKNWLDKTLSAEKDDWNKHVRPDEDNFGYFYTSLPNIMFGMLRDTVTLAKEVSVEVIPSVINLTIEEFFIFANKYKDAFTAYRNKYFENRSTFREFTSTMVAIANNLQTCIESTDKYMQQVRLSMESDEQQDGGVAGRRAVSRQQIIDNIDRLNARWSSAVGVAVNYLLEEICEDLSPHLAELFSRKWIVGCSAPETICMTVQDYYADHRHLRPATRCALLMDLQFRIVGEYLKAIDSRRLTFATYEERAAAGSRMKADAQRLEALFKQLIDTDDINEPFSLICSLISSCGEVISLRDKSLLTLEVTTFSR</sequence>
<dbReference type="Gene3D" id="1.10.357.50">
    <property type="match status" value="1"/>
</dbReference>
<keyword evidence="3" id="KW-0268">Exocytosis</keyword>
<dbReference type="GO" id="GO:0000145">
    <property type="term" value="C:exocyst"/>
    <property type="evidence" value="ECO:0007669"/>
    <property type="project" value="InterPro"/>
</dbReference>
<evidence type="ECO:0000256" key="2">
    <source>
        <dbReference type="ARBA" id="ARBA00022448"/>
    </source>
</evidence>
<dbReference type="GO" id="GO:0000149">
    <property type="term" value="F:SNARE binding"/>
    <property type="evidence" value="ECO:0007669"/>
    <property type="project" value="TreeGrafter"/>
</dbReference>
<organism evidence="4">
    <name type="scientific">Haemonchus placei</name>
    <name type="common">Barber's pole worm</name>
    <dbReference type="NCBI Taxonomy" id="6290"/>
    <lineage>
        <taxon>Eukaryota</taxon>
        <taxon>Metazoa</taxon>
        <taxon>Ecdysozoa</taxon>
        <taxon>Nematoda</taxon>
        <taxon>Chromadorea</taxon>
        <taxon>Rhabditida</taxon>
        <taxon>Rhabditina</taxon>
        <taxon>Rhabditomorpha</taxon>
        <taxon>Strongyloidea</taxon>
        <taxon>Trichostrongylidae</taxon>
        <taxon>Haemonchus</taxon>
    </lineage>
</organism>
<protein>
    <submittedName>
        <fullName evidence="4">Exocyst complex component Sec6</fullName>
    </submittedName>
</protein>